<dbReference type="CDD" id="cd00761">
    <property type="entry name" value="Glyco_tranf_GTA_type"/>
    <property type="match status" value="1"/>
</dbReference>
<dbReference type="PANTHER" id="PTHR22916">
    <property type="entry name" value="GLYCOSYLTRANSFERASE"/>
    <property type="match status" value="1"/>
</dbReference>
<evidence type="ECO:0000313" key="3">
    <source>
        <dbReference type="Proteomes" id="UP000037530"/>
    </source>
</evidence>
<dbReference type="InterPro" id="IPR001173">
    <property type="entry name" value="Glyco_trans_2-like"/>
</dbReference>
<sequence length="243" mass="28016">MPAHNSERYISESIESIISQTYPNWELIIIDDASTDNTASVVKEIEDNRITLVSNKINLGVALSRNKAIELSRGQYLAFLDSDDIWMPTKLEQQIETIKTNENAVCCHTAYTRFYDKSKKSNLVRARRVVTFETLLKSNFIGNLTGLIDRSKVEQVIQKPVKHEDYLMWLEILSSKPDCISIGIDQNLAKYRVHSNSLSANKLRSAMWHWNVLNNIPSVSRIKAIYFFSNYLFYSLVKRNSMK</sequence>
<dbReference type="PATRIC" id="fig|171383.3.peg.3184"/>
<dbReference type="GO" id="GO:0016758">
    <property type="term" value="F:hexosyltransferase activity"/>
    <property type="evidence" value="ECO:0007669"/>
    <property type="project" value="UniProtKB-ARBA"/>
</dbReference>
<dbReference type="STRING" id="171383.AKJ31_15560"/>
<comment type="caution">
    <text evidence="2">The sequence shown here is derived from an EMBL/GenBank/DDBJ whole genome shotgun (WGS) entry which is preliminary data.</text>
</comment>
<name>A0A0M0HXK9_9VIBR</name>
<accession>A0A0M0HXK9</accession>
<evidence type="ECO:0000313" key="2">
    <source>
        <dbReference type="EMBL" id="KOO06809.1"/>
    </source>
</evidence>
<dbReference type="Pfam" id="PF00535">
    <property type="entry name" value="Glycos_transf_2"/>
    <property type="match status" value="1"/>
</dbReference>
<organism evidence="2 3">
    <name type="scientific">Vibrio hepatarius</name>
    <dbReference type="NCBI Taxonomy" id="171383"/>
    <lineage>
        <taxon>Bacteria</taxon>
        <taxon>Pseudomonadati</taxon>
        <taxon>Pseudomonadota</taxon>
        <taxon>Gammaproteobacteria</taxon>
        <taxon>Vibrionales</taxon>
        <taxon>Vibrionaceae</taxon>
        <taxon>Vibrio</taxon>
        <taxon>Vibrio oreintalis group</taxon>
    </lineage>
</organism>
<dbReference type="Gene3D" id="3.90.550.10">
    <property type="entry name" value="Spore Coat Polysaccharide Biosynthesis Protein SpsA, Chain A"/>
    <property type="match status" value="1"/>
</dbReference>
<dbReference type="SUPFAM" id="SSF53448">
    <property type="entry name" value="Nucleotide-diphospho-sugar transferases"/>
    <property type="match status" value="1"/>
</dbReference>
<dbReference type="AlphaFoldDB" id="A0A0M0HXK9"/>
<evidence type="ECO:0000259" key="1">
    <source>
        <dbReference type="Pfam" id="PF00535"/>
    </source>
</evidence>
<dbReference type="Proteomes" id="UP000037530">
    <property type="component" value="Unassembled WGS sequence"/>
</dbReference>
<dbReference type="InterPro" id="IPR029044">
    <property type="entry name" value="Nucleotide-diphossugar_trans"/>
</dbReference>
<feature type="domain" description="Glycosyltransferase 2-like" evidence="1">
    <location>
        <begin position="1"/>
        <end position="125"/>
    </location>
</feature>
<protein>
    <recommendedName>
        <fullName evidence="1">Glycosyltransferase 2-like domain-containing protein</fullName>
    </recommendedName>
</protein>
<dbReference type="PANTHER" id="PTHR22916:SF3">
    <property type="entry name" value="UDP-GLCNAC:BETAGAL BETA-1,3-N-ACETYLGLUCOSAMINYLTRANSFERASE-LIKE PROTEIN 1"/>
    <property type="match status" value="1"/>
</dbReference>
<dbReference type="EMBL" id="LHPI01000016">
    <property type="protein sequence ID" value="KOO06809.1"/>
    <property type="molecule type" value="Genomic_DNA"/>
</dbReference>
<keyword evidence="3" id="KW-1185">Reference proteome</keyword>
<reference evidence="3" key="1">
    <citation type="submission" date="2015-08" db="EMBL/GenBank/DDBJ databases">
        <title>Vibrio galatheae sp. nov., a novel member of the Vibrionaceae family isolated from the Solomon Islands.</title>
        <authorList>
            <person name="Giubergia S."/>
            <person name="Machado H."/>
            <person name="Mateiu R.V."/>
            <person name="Gram L."/>
        </authorList>
    </citation>
    <scope>NUCLEOTIDE SEQUENCE [LARGE SCALE GENOMIC DNA]</scope>
    <source>
        <strain evidence="3">DSM 19134</strain>
    </source>
</reference>
<gene>
    <name evidence="2" type="ORF">AKJ31_15560</name>
</gene>
<proteinExistence type="predicted"/>